<gene>
    <name evidence="1" type="ORF">J4709_17530</name>
</gene>
<keyword evidence="2" id="KW-1185">Reference proteome</keyword>
<protein>
    <submittedName>
        <fullName evidence="1">Uncharacterized protein</fullName>
    </submittedName>
</protein>
<dbReference type="EMBL" id="JAGEPF010000010">
    <property type="protein sequence ID" value="MBO2459382.1"/>
    <property type="molecule type" value="Genomic_DNA"/>
</dbReference>
<dbReference type="Gene3D" id="3.40.50.300">
    <property type="entry name" value="P-loop containing nucleotide triphosphate hydrolases"/>
    <property type="match status" value="1"/>
</dbReference>
<evidence type="ECO:0000313" key="1">
    <source>
        <dbReference type="EMBL" id="MBO2459382.1"/>
    </source>
</evidence>
<accession>A0ABS3RRL8</accession>
<dbReference type="InterPro" id="IPR027417">
    <property type="entry name" value="P-loop_NTPase"/>
</dbReference>
<dbReference type="RefSeq" id="WP_208241974.1">
    <property type="nucleotide sequence ID" value="NZ_JAGEPF010000010.1"/>
</dbReference>
<name>A0ABS3RRL8_9ACTN</name>
<organism evidence="1 2">
    <name type="scientific">Actinomadura violacea</name>
    <dbReference type="NCBI Taxonomy" id="2819934"/>
    <lineage>
        <taxon>Bacteria</taxon>
        <taxon>Bacillati</taxon>
        <taxon>Actinomycetota</taxon>
        <taxon>Actinomycetes</taxon>
        <taxon>Streptosporangiales</taxon>
        <taxon>Thermomonosporaceae</taxon>
        <taxon>Actinomadura</taxon>
    </lineage>
</organism>
<comment type="caution">
    <text evidence="1">The sequence shown here is derived from an EMBL/GenBank/DDBJ whole genome shotgun (WGS) entry which is preliminary data.</text>
</comment>
<proteinExistence type="predicted"/>
<evidence type="ECO:0000313" key="2">
    <source>
        <dbReference type="Proteomes" id="UP000680206"/>
    </source>
</evidence>
<sequence>MSRVLRLDRGTFLRKYWTYKPGEHVVAFGPTQRAGKSWLLFQLLASTLKGDPKRDPRAVAFCMKPGDRTVSRWSEHLGFREVAHWPPAPTPWNRPAGYTLWPRHTMDPDVDNPRLQQEFRAGILDGYKRGNSILMLDEIYGIVGELGLTDELLAVLTRGGGVGCGAWMATQKPSGTQKAPLPGFVFNCPSHFFLAPDNDKKNRERYGQLAGGIDPQEIERHVLTLERYEFLYINAAGEMAILGP</sequence>
<dbReference type="Proteomes" id="UP000680206">
    <property type="component" value="Unassembled WGS sequence"/>
</dbReference>
<reference evidence="1 2" key="1">
    <citation type="submission" date="2021-03" db="EMBL/GenBank/DDBJ databases">
        <title>Actinomadura violae sp. nov., isolated from lichen in Thailand.</title>
        <authorList>
            <person name="Kanchanasin P."/>
            <person name="Saeng-In P."/>
            <person name="Phongsopitanun W."/>
            <person name="Yuki M."/>
            <person name="Kudo T."/>
            <person name="Ohkuma M."/>
            <person name="Tanasupawat S."/>
        </authorList>
    </citation>
    <scope>NUCLEOTIDE SEQUENCE [LARGE SCALE GENOMIC DNA]</scope>
    <source>
        <strain evidence="1 2">LCR2-06</strain>
    </source>
</reference>